<dbReference type="PANTHER" id="PTHR11715:SF3">
    <property type="entry name" value="GLYCINE CLEAVAGE SYSTEM H PROTEIN-RELATED"/>
    <property type="match status" value="1"/>
</dbReference>
<dbReference type="OMA" id="KEHEWIR"/>
<keyword evidence="4" id="KW-0809">Transit peptide</keyword>
<comment type="similarity">
    <text evidence="1 4">Belongs to the GcvH family.</text>
</comment>
<reference evidence="6" key="1">
    <citation type="submission" date="2010-02" db="EMBL/GenBank/DDBJ databases">
        <title>Sequencing and annotation of the Blastocystis hominis genome.</title>
        <authorList>
            <person name="Wincker P."/>
        </authorList>
    </citation>
    <scope>NUCLEOTIDE SEQUENCE</scope>
    <source>
        <strain evidence="6">Singapore isolate B</strain>
    </source>
</reference>
<dbReference type="OrthoDB" id="10264154at2759"/>
<evidence type="ECO:0000259" key="5">
    <source>
        <dbReference type="PROSITE" id="PS50968"/>
    </source>
</evidence>
<evidence type="ECO:0000256" key="1">
    <source>
        <dbReference type="ARBA" id="ARBA00009249"/>
    </source>
</evidence>
<dbReference type="HAMAP" id="MF_00272">
    <property type="entry name" value="GcvH"/>
    <property type="match status" value="1"/>
</dbReference>
<dbReference type="Pfam" id="PF01597">
    <property type="entry name" value="GCV_H"/>
    <property type="match status" value="1"/>
</dbReference>
<dbReference type="Gene3D" id="2.40.50.100">
    <property type="match status" value="1"/>
</dbReference>
<dbReference type="InParanoid" id="D8LZN1"/>
<dbReference type="RefSeq" id="XP_012895318.1">
    <property type="nucleotide sequence ID" value="XM_013039864.1"/>
</dbReference>
<evidence type="ECO:0000256" key="3">
    <source>
        <dbReference type="PIRSR" id="PIRSR617453-50"/>
    </source>
</evidence>
<proteinExistence type="inferred from homology"/>
<feature type="domain" description="Lipoyl-binding" evidence="5">
    <location>
        <begin position="90"/>
        <end position="172"/>
    </location>
</feature>
<evidence type="ECO:0000313" key="7">
    <source>
        <dbReference type="Proteomes" id="UP000008312"/>
    </source>
</evidence>
<dbReference type="InterPro" id="IPR000089">
    <property type="entry name" value="Biotin_lipoyl"/>
</dbReference>
<dbReference type="PANTHER" id="PTHR11715">
    <property type="entry name" value="GLYCINE CLEAVAGE SYSTEM H PROTEIN"/>
    <property type="match status" value="1"/>
</dbReference>
<dbReference type="InterPro" id="IPR002930">
    <property type="entry name" value="GCV_H"/>
</dbReference>
<dbReference type="FunCoup" id="D8LZN1">
    <property type="interactions" value="105"/>
</dbReference>
<keyword evidence="4" id="KW-0496">Mitochondrion</keyword>
<dbReference type="NCBIfam" id="TIGR00527">
    <property type="entry name" value="gcvH"/>
    <property type="match status" value="1"/>
</dbReference>
<keyword evidence="7" id="KW-1185">Reference proteome</keyword>
<evidence type="ECO:0000256" key="4">
    <source>
        <dbReference type="RuleBase" id="RU364055"/>
    </source>
</evidence>
<dbReference type="EMBL" id="FN668641">
    <property type="protein sequence ID" value="CBK21270.2"/>
    <property type="molecule type" value="Genomic_DNA"/>
</dbReference>
<dbReference type="GO" id="GO:0005960">
    <property type="term" value="C:glycine cleavage complex"/>
    <property type="evidence" value="ECO:0007669"/>
    <property type="project" value="UniProtKB-UniRule"/>
</dbReference>
<feature type="modified residue" description="N6-lipoyllysine" evidence="3">
    <location>
        <position position="131"/>
    </location>
</feature>
<dbReference type="SUPFAM" id="SSF51230">
    <property type="entry name" value="Single hybrid motif"/>
    <property type="match status" value="1"/>
</dbReference>
<dbReference type="GO" id="GO:0019464">
    <property type="term" value="P:glycine decarboxylation via glycine cleavage system"/>
    <property type="evidence" value="ECO:0007669"/>
    <property type="project" value="UniProtKB-UniRule"/>
</dbReference>
<protein>
    <recommendedName>
        <fullName evidence="4">Glycine cleavage system H protein</fullName>
    </recommendedName>
</protein>
<dbReference type="InterPro" id="IPR011053">
    <property type="entry name" value="Single_hybrid_motif"/>
</dbReference>
<dbReference type="InterPro" id="IPR033753">
    <property type="entry name" value="GCV_H/Fam206"/>
</dbReference>
<evidence type="ECO:0000256" key="2">
    <source>
        <dbReference type="ARBA" id="ARBA00022823"/>
    </source>
</evidence>
<dbReference type="NCBIfam" id="NF002270">
    <property type="entry name" value="PRK01202.1"/>
    <property type="match status" value="1"/>
</dbReference>
<comment type="cofactor">
    <cofactor evidence="4">
        <name>(R)-lipoate</name>
        <dbReference type="ChEBI" id="CHEBI:83088"/>
    </cofactor>
    <text evidence="4">Binds 1 lipoyl cofactor covalently.</text>
</comment>
<organism evidence="6">
    <name type="scientific">Blastocystis hominis</name>
    <dbReference type="NCBI Taxonomy" id="12968"/>
    <lineage>
        <taxon>Eukaryota</taxon>
        <taxon>Sar</taxon>
        <taxon>Stramenopiles</taxon>
        <taxon>Bigyra</taxon>
        <taxon>Opalozoa</taxon>
        <taxon>Opalinata</taxon>
        <taxon>Blastocystidae</taxon>
        <taxon>Blastocystis</taxon>
    </lineage>
</organism>
<dbReference type="GO" id="GO:0009249">
    <property type="term" value="P:protein lipoylation"/>
    <property type="evidence" value="ECO:0007669"/>
    <property type="project" value="TreeGrafter"/>
</dbReference>
<comment type="subunit">
    <text evidence="4">The glycine cleavage system is composed of four proteins: P, T, L and H.</text>
</comment>
<dbReference type="InterPro" id="IPR017453">
    <property type="entry name" value="GCV_H_sub"/>
</dbReference>
<dbReference type="GO" id="GO:0005739">
    <property type="term" value="C:mitochondrion"/>
    <property type="evidence" value="ECO:0007669"/>
    <property type="project" value="UniProtKB-SubCell"/>
</dbReference>
<dbReference type="GeneID" id="24918708"/>
<gene>
    <name evidence="6" type="ORF">GSBLH_T00001455001</name>
</gene>
<dbReference type="PROSITE" id="PS50968">
    <property type="entry name" value="BIOTINYL_LIPOYL"/>
    <property type="match status" value="1"/>
</dbReference>
<sequence>MVFIYGGFQVIFEWFIHSYYVLSMDFLGYVDFSRCSSLACRFNDSTILLFEASSRFASKTLTSARFLASRSFATYFSKDHEWIEYTAGKPAVVGITDYAQHSLGDIVYIELPEVGSTIKAGDSFSSVESVKAASDAFCPATGKVLEVNTVLSETPSLVNESPMEKGWFMKLELSNPDELKELMDKAAYDKFCKEAEH</sequence>
<evidence type="ECO:0000313" key="6">
    <source>
        <dbReference type="EMBL" id="CBK21270.2"/>
    </source>
</evidence>
<keyword evidence="2 3" id="KW-0450">Lipoyl</keyword>
<dbReference type="CDD" id="cd06848">
    <property type="entry name" value="GCS_H"/>
    <property type="match status" value="1"/>
</dbReference>
<dbReference type="AlphaFoldDB" id="D8LZN1"/>
<name>D8LZN1_BLAHO</name>
<accession>D8LZN1</accession>
<comment type="function">
    <text evidence="4">The H protein shuttles the methylamine group of glycine from the P protein to the T protein.</text>
</comment>
<dbReference type="Proteomes" id="UP000008312">
    <property type="component" value="Unassembled WGS sequence"/>
</dbReference>
<comment type="subcellular location">
    <subcellularLocation>
        <location evidence="4">Mitochondrion</location>
    </subcellularLocation>
</comment>